<gene>
    <name evidence="1" type="ORF">RDV84_18650</name>
</gene>
<dbReference type="RefSeq" id="WP_309151179.1">
    <property type="nucleotide sequence ID" value="NZ_CP133568.1"/>
</dbReference>
<dbReference type="Proteomes" id="UP001229313">
    <property type="component" value="Chromosome"/>
</dbReference>
<accession>A0ABY9P4N4</accession>
<evidence type="ECO:0000313" key="1">
    <source>
        <dbReference type="EMBL" id="WMT01964.1"/>
    </source>
</evidence>
<keyword evidence="2" id="KW-1185">Reference proteome</keyword>
<sequence>MPDHPELQLPALIAIDHDDYHAEHVGRLADGRQFFLTTPFAGALQGAAGNEFVALYLFDAAGALLEARIDEFGPRAGMDREARNRVYEQRLAELGEIEFDRIEIAPFALTRFGVEFGLIPNWPEDEGEPLSISLQPGDYMAFFEPWDSGDYDT</sequence>
<protein>
    <submittedName>
        <fullName evidence="1">Uncharacterized protein</fullName>
    </submittedName>
</protein>
<name>A0ABY9P4N4_9GAMM</name>
<evidence type="ECO:0000313" key="2">
    <source>
        <dbReference type="Proteomes" id="UP001229313"/>
    </source>
</evidence>
<organism evidence="1 2">
    <name type="scientific">Lysobacter yananisis</name>
    <dbReference type="NCBI Taxonomy" id="1003114"/>
    <lineage>
        <taxon>Bacteria</taxon>
        <taxon>Pseudomonadati</taxon>
        <taxon>Pseudomonadota</taxon>
        <taxon>Gammaproteobacteria</taxon>
        <taxon>Lysobacterales</taxon>
        <taxon>Lysobacteraceae</taxon>
        <taxon>Lysobacter</taxon>
    </lineage>
</organism>
<proteinExistence type="predicted"/>
<dbReference type="EMBL" id="CP133568">
    <property type="protein sequence ID" value="WMT01964.1"/>
    <property type="molecule type" value="Genomic_DNA"/>
</dbReference>
<reference evidence="1 2" key="1">
    <citation type="submission" date="2023-08" db="EMBL/GenBank/DDBJ databases">
        <title>The whole genome sequence of Lysobacter yananisis.</title>
        <authorList>
            <person name="Sun H."/>
        </authorList>
    </citation>
    <scope>NUCLEOTIDE SEQUENCE [LARGE SCALE GENOMIC DNA]</scope>
    <source>
        <strain evidence="1 2">SNNU513</strain>
    </source>
</reference>